<feature type="transmembrane region" description="Helical" evidence="7">
    <location>
        <begin position="224"/>
        <end position="239"/>
    </location>
</feature>
<evidence type="ECO:0000256" key="7">
    <source>
        <dbReference type="SAM" id="Phobius"/>
    </source>
</evidence>
<evidence type="ECO:0000259" key="8">
    <source>
        <dbReference type="Pfam" id="PF00999"/>
    </source>
</evidence>
<evidence type="ECO:0000256" key="5">
    <source>
        <dbReference type="ARBA" id="ARBA00022989"/>
    </source>
</evidence>
<name>A0A2H0TBU8_9BACT</name>
<comment type="caution">
    <text evidence="10">The sequence shown here is derived from an EMBL/GenBank/DDBJ whole genome shotgun (WGS) entry which is preliminary data.</text>
</comment>
<accession>A0A2H0TBU8</accession>
<feature type="domain" description="RCK N-terminal" evidence="9">
    <location>
        <begin position="365"/>
        <end position="479"/>
    </location>
</feature>
<dbReference type="SUPFAM" id="SSF51735">
    <property type="entry name" value="NAD(P)-binding Rossmann-fold domains"/>
    <property type="match status" value="1"/>
</dbReference>
<dbReference type="PANTHER" id="PTHR42751:SF3">
    <property type="entry name" value="SODIUM_GLUTAMATE SYMPORTER"/>
    <property type="match status" value="1"/>
</dbReference>
<feature type="transmembrane region" description="Helical" evidence="7">
    <location>
        <begin position="170"/>
        <end position="190"/>
    </location>
</feature>
<keyword evidence="6 7" id="KW-0472">Membrane</keyword>
<dbReference type="PANTHER" id="PTHR42751">
    <property type="entry name" value="SODIUM/HYDROGEN EXCHANGER FAMILY/TRKA DOMAIN PROTEIN"/>
    <property type="match status" value="1"/>
</dbReference>
<evidence type="ECO:0000259" key="9">
    <source>
        <dbReference type="Pfam" id="PF02254"/>
    </source>
</evidence>
<comment type="similarity">
    <text evidence="2">Belongs to the monovalent cation:proton antiporter 2 (CPA2) transporter (TC 2.A.37) family.</text>
</comment>
<dbReference type="InterPro" id="IPR038770">
    <property type="entry name" value="Na+/solute_symporter_sf"/>
</dbReference>
<dbReference type="Pfam" id="PF00999">
    <property type="entry name" value="Na_H_Exchanger"/>
    <property type="match status" value="1"/>
</dbReference>
<dbReference type="EMBL" id="PFCQ01000003">
    <property type="protein sequence ID" value="PIR68488.1"/>
    <property type="molecule type" value="Genomic_DNA"/>
</dbReference>
<evidence type="ECO:0000313" key="11">
    <source>
        <dbReference type="Proteomes" id="UP000230094"/>
    </source>
</evidence>
<feature type="transmembrane region" description="Helical" evidence="7">
    <location>
        <begin position="70"/>
        <end position="91"/>
    </location>
</feature>
<feature type="transmembrane region" description="Helical" evidence="7">
    <location>
        <begin position="196"/>
        <end position="212"/>
    </location>
</feature>
<dbReference type="GO" id="GO:0016020">
    <property type="term" value="C:membrane"/>
    <property type="evidence" value="ECO:0007669"/>
    <property type="project" value="UniProtKB-SubCell"/>
</dbReference>
<feature type="transmembrane region" description="Helical" evidence="7">
    <location>
        <begin position="137"/>
        <end position="158"/>
    </location>
</feature>
<organism evidence="10 11">
    <name type="scientific">Candidatus Nomurabacteria bacterium CG10_big_fil_rev_8_21_14_0_10_35_16</name>
    <dbReference type="NCBI Taxonomy" id="1974731"/>
    <lineage>
        <taxon>Bacteria</taxon>
        <taxon>Candidatus Nomuraibacteriota</taxon>
    </lineage>
</organism>
<proteinExistence type="inferred from homology"/>
<feature type="transmembrane region" description="Helical" evidence="7">
    <location>
        <begin position="279"/>
        <end position="303"/>
    </location>
</feature>
<feature type="transmembrane region" description="Helical" evidence="7">
    <location>
        <begin position="309"/>
        <end position="329"/>
    </location>
</feature>
<evidence type="ECO:0000256" key="2">
    <source>
        <dbReference type="ARBA" id="ARBA00005551"/>
    </source>
</evidence>
<gene>
    <name evidence="10" type="ORF">COU49_00390</name>
</gene>
<evidence type="ECO:0000313" key="10">
    <source>
        <dbReference type="EMBL" id="PIR68488.1"/>
    </source>
</evidence>
<evidence type="ECO:0000256" key="4">
    <source>
        <dbReference type="ARBA" id="ARBA00022692"/>
    </source>
</evidence>
<dbReference type="GO" id="GO:0006813">
    <property type="term" value="P:potassium ion transport"/>
    <property type="evidence" value="ECO:0007669"/>
    <property type="project" value="InterPro"/>
</dbReference>
<feature type="transmembrane region" description="Helical" evidence="7">
    <location>
        <begin position="42"/>
        <end position="64"/>
    </location>
</feature>
<feature type="non-terminal residue" evidence="10">
    <location>
        <position position="1"/>
    </location>
</feature>
<comment type="subcellular location">
    <subcellularLocation>
        <location evidence="1">Membrane</location>
        <topology evidence="1">Multi-pass membrane protein</topology>
    </subcellularLocation>
</comment>
<feature type="transmembrane region" description="Helical" evidence="7">
    <location>
        <begin position="103"/>
        <end position="125"/>
    </location>
</feature>
<evidence type="ECO:0000256" key="1">
    <source>
        <dbReference type="ARBA" id="ARBA00004141"/>
    </source>
</evidence>
<dbReference type="GO" id="GO:0015297">
    <property type="term" value="F:antiporter activity"/>
    <property type="evidence" value="ECO:0007669"/>
    <property type="project" value="InterPro"/>
</dbReference>
<feature type="domain" description="Cation/H+ exchanger transmembrane" evidence="8">
    <location>
        <begin position="1"/>
        <end position="322"/>
    </location>
</feature>
<keyword evidence="3" id="KW-0813">Transport</keyword>
<keyword evidence="4 7" id="KW-0812">Transmembrane</keyword>
<dbReference type="InterPro" id="IPR036291">
    <property type="entry name" value="NAD(P)-bd_dom_sf"/>
</dbReference>
<dbReference type="AlphaFoldDB" id="A0A2H0TBU8"/>
<evidence type="ECO:0000256" key="3">
    <source>
        <dbReference type="ARBA" id="ARBA00022448"/>
    </source>
</evidence>
<sequence length="520" mass="57458">VFNIISTTEYIELFSKFGIAILLFVVGLSLKPDVVREVGKTSVITGLGQVIFTSVLGFGIMRLLGFDLVASLYGAVALTFSSTIIILKLLSDKGDLNKLYGKISIGFLLVQDIVATIILLLVSFLGSSAGAETKDTALIFLAGLLFFIALYLISRFILPGLSTFLAKSQEALFLFSITWGLGIAGIFYNFGFSLEIGALIAGVTLSVSPYSSEISSRMKPLRDFFILLFFVLLGSQIVISSINTIIFPAIILSLFVLLGNPIIVVILMNLLGYQSRTGFFAGLTVAQISEFSLILMALGFSFGHINQEVVSLVTLVGIITIASSTYLILYADKIYPIVQPFLKIFEWRKNIQKKNEEGQEIFNMIIFGYDRVGYDFVNTAEKIKNKHLVVDFDPDSIKKLKERGVPCRYGDADDVNFLEEIGLLKAEIVISTIPDFKTNLNLVSYYHNHRPNGDIIVISHDVKDAKALYAHGASFVIMPHYLGATYASRMIEAHTASGSAFSQERERHLEYLEQRGKLTE</sequence>
<dbReference type="Proteomes" id="UP000230094">
    <property type="component" value="Unassembled WGS sequence"/>
</dbReference>
<dbReference type="GO" id="GO:1902600">
    <property type="term" value="P:proton transmembrane transport"/>
    <property type="evidence" value="ECO:0007669"/>
    <property type="project" value="InterPro"/>
</dbReference>
<dbReference type="Gene3D" id="3.40.50.720">
    <property type="entry name" value="NAD(P)-binding Rossmann-like Domain"/>
    <property type="match status" value="1"/>
</dbReference>
<feature type="transmembrane region" description="Helical" evidence="7">
    <location>
        <begin position="13"/>
        <end position="30"/>
    </location>
</feature>
<dbReference type="Gene3D" id="1.20.1530.20">
    <property type="match status" value="1"/>
</dbReference>
<protein>
    <submittedName>
        <fullName evidence="10">Sodium:proton exchanger</fullName>
    </submittedName>
</protein>
<dbReference type="Pfam" id="PF02254">
    <property type="entry name" value="TrkA_N"/>
    <property type="match status" value="1"/>
</dbReference>
<dbReference type="InterPro" id="IPR006153">
    <property type="entry name" value="Cation/H_exchanger_TM"/>
</dbReference>
<evidence type="ECO:0000256" key="6">
    <source>
        <dbReference type="ARBA" id="ARBA00023136"/>
    </source>
</evidence>
<dbReference type="InterPro" id="IPR003148">
    <property type="entry name" value="RCK_N"/>
</dbReference>
<reference evidence="11" key="1">
    <citation type="submission" date="2017-09" db="EMBL/GenBank/DDBJ databases">
        <title>Depth-based differentiation of microbial function through sediment-hosted aquifers and enrichment of novel symbionts in the deep terrestrial subsurface.</title>
        <authorList>
            <person name="Probst A.J."/>
            <person name="Ladd B."/>
            <person name="Jarett J.K."/>
            <person name="Geller-Mcgrath D.E."/>
            <person name="Sieber C.M.K."/>
            <person name="Emerson J.B."/>
            <person name="Anantharaman K."/>
            <person name="Thomas B.C."/>
            <person name="Malmstrom R."/>
            <person name="Stieglmeier M."/>
            <person name="Klingl A."/>
            <person name="Woyke T."/>
            <person name="Ryan C.M."/>
            <person name="Banfield J.F."/>
        </authorList>
    </citation>
    <scope>NUCLEOTIDE SEQUENCE [LARGE SCALE GENOMIC DNA]</scope>
</reference>
<keyword evidence="5 7" id="KW-1133">Transmembrane helix</keyword>
<feature type="transmembrane region" description="Helical" evidence="7">
    <location>
        <begin position="245"/>
        <end position="267"/>
    </location>
</feature>